<sequence length="279" mass="31216">MSGSAFPQRKSGAHSRRKNARSRSSPTRPVSIAPRLPGRIPAPIPLPEGSQHPECDLALLHPMDEKTGFGIPMNGSASPGQADAAATRTAFWIGAAIGFMDCDRAPQPHSASRIADLQGEGRRSPYPSPAFRNILGGWRKIFRSLQKRPQRPVGFAPLDPAHRAFSLLLFRPSPPFVIQTFIAPKKRHPTDFPRSLSRETGDRQTTETKYHKSENLFVQFITNNLRFSLYTGLEPEKGHGGQQQDKKDRLEVCSNRRRRETCTKSTPNCLNRFPSDRWS</sequence>
<gene>
    <name evidence="2" type="ORF">SAMN04488025_11552</name>
</gene>
<dbReference type="EMBL" id="FOOK01000015">
    <property type="protein sequence ID" value="SFG10000.1"/>
    <property type="molecule type" value="Genomic_DNA"/>
</dbReference>
<evidence type="ECO:0000313" key="3">
    <source>
        <dbReference type="Proteomes" id="UP000198661"/>
    </source>
</evidence>
<name>A0A1I2P3H2_9BACL</name>
<accession>A0A1I2P3H2</accession>
<keyword evidence="3" id="KW-1185">Reference proteome</keyword>
<proteinExistence type="predicted"/>
<feature type="compositionally biased region" description="Basic residues" evidence="1">
    <location>
        <begin position="11"/>
        <end position="21"/>
    </location>
</feature>
<dbReference type="Proteomes" id="UP000198661">
    <property type="component" value="Unassembled WGS sequence"/>
</dbReference>
<evidence type="ECO:0000313" key="2">
    <source>
        <dbReference type="EMBL" id="SFG10000.1"/>
    </source>
</evidence>
<dbReference type="STRING" id="201973.SAMN04488025_11552"/>
<dbReference type="AlphaFoldDB" id="A0A1I2P3H2"/>
<evidence type="ECO:0000256" key="1">
    <source>
        <dbReference type="SAM" id="MobiDB-lite"/>
    </source>
</evidence>
<reference evidence="2 3" key="1">
    <citation type="submission" date="2016-10" db="EMBL/GenBank/DDBJ databases">
        <authorList>
            <person name="de Groot N.N."/>
        </authorList>
    </citation>
    <scope>NUCLEOTIDE SEQUENCE [LARGE SCALE GENOMIC DNA]</scope>
    <source>
        <strain evidence="2 3">DSM 44945</strain>
    </source>
</reference>
<protein>
    <submittedName>
        <fullName evidence="2">Uncharacterized protein</fullName>
    </submittedName>
</protein>
<feature type="region of interest" description="Disordered" evidence="1">
    <location>
        <begin position="1"/>
        <end position="54"/>
    </location>
</feature>
<feature type="compositionally biased region" description="Basic and acidic residues" evidence="1">
    <location>
        <begin position="196"/>
        <end position="208"/>
    </location>
</feature>
<feature type="region of interest" description="Disordered" evidence="1">
    <location>
        <begin position="188"/>
        <end position="208"/>
    </location>
</feature>
<organism evidence="2 3">
    <name type="scientific">Planifilum fulgidum</name>
    <dbReference type="NCBI Taxonomy" id="201973"/>
    <lineage>
        <taxon>Bacteria</taxon>
        <taxon>Bacillati</taxon>
        <taxon>Bacillota</taxon>
        <taxon>Bacilli</taxon>
        <taxon>Bacillales</taxon>
        <taxon>Thermoactinomycetaceae</taxon>
        <taxon>Planifilum</taxon>
    </lineage>
</organism>